<gene>
    <name evidence="2" type="ORF">R1sor_027133</name>
</gene>
<feature type="region of interest" description="Disordered" evidence="1">
    <location>
        <begin position="102"/>
        <end position="198"/>
    </location>
</feature>
<feature type="compositionally biased region" description="Basic residues" evidence="1">
    <location>
        <begin position="119"/>
        <end position="128"/>
    </location>
</feature>
<dbReference type="Proteomes" id="UP001633002">
    <property type="component" value="Unassembled WGS sequence"/>
</dbReference>
<name>A0ABD3GGN2_9MARC</name>
<feature type="compositionally biased region" description="Acidic residues" evidence="1">
    <location>
        <begin position="55"/>
        <end position="66"/>
    </location>
</feature>
<dbReference type="EMBL" id="JBJQOH010000008">
    <property type="protein sequence ID" value="KAL3677185.1"/>
    <property type="molecule type" value="Genomic_DNA"/>
</dbReference>
<dbReference type="AlphaFoldDB" id="A0ABD3GGN2"/>
<keyword evidence="3" id="KW-1185">Reference proteome</keyword>
<feature type="compositionally biased region" description="Basic and acidic residues" evidence="1">
    <location>
        <begin position="13"/>
        <end position="30"/>
    </location>
</feature>
<evidence type="ECO:0000313" key="2">
    <source>
        <dbReference type="EMBL" id="KAL3677185.1"/>
    </source>
</evidence>
<evidence type="ECO:0000313" key="3">
    <source>
        <dbReference type="Proteomes" id="UP001633002"/>
    </source>
</evidence>
<feature type="compositionally biased region" description="Polar residues" evidence="1">
    <location>
        <begin position="166"/>
        <end position="185"/>
    </location>
</feature>
<accession>A0ABD3GGN2</accession>
<sequence length="439" mass="49485">MREDATETGSNVDLHHKPQELKEKEDEPPSTHDNPTVKPIAPPCIQLKTKAWGDVTEDDDEDEVPEVAEREHYIEQVAGETERRYNWQGGLYGNQENLTFNAKKLSDPLVVDDSQPKKSTWKRRGAGRKLHDPDDPVLGEDPLSGTDEDTPRDDDKENMMEDLLGSSRSTTIHKGTTRPAENSDSTPDREHLPKKRIIHDPKFYHKQLLFSQEIGSSWLNRNLGSEEPREETEVLLDQEGVEDVQPLQSPSDLLPKILEDATGQEVELRQASCLEEANGESGASTGKEWSWKKDPRRGEYTEMFSHEDVLSSALKIVMPRSTAIVDYKSNGDGDAVLLVHDSMTIREKRVSGFGFAAWARIQTEVGIVGVLSLHAPNDSRTRKEVWTWLKHLVGDDRWIILEDFNMVETQDNSIGPSPVLKSDDKHVGALCRKNGLDRC</sequence>
<dbReference type="Gene3D" id="3.60.10.10">
    <property type="entry name" value="Endonuclease/exonuclease/phosphatase"/>
    <property type="match status" value="1"/>
</dbReference>
<dbReference type="InterPro" id="IPR036691">
    <property type="entry name" value="Endo/exonu/phosph_ase_sf"/>
</dbReference>
<comment type="caution">
    <text evidence="2">The sequence shown here is derived from an EMBL/GenBank/DDBJ whole genome shotgun (WGS) entry which is preliminary data.</text>
</comment>
<protein>
    <submittedName>
        <fullName evidence="2">Uncharacterized protein</fullName>
    </submittedName>
</protein>
<feature type="region of interest" description="Disordered" evidence="1">
    <location>
        <begin position="1"/>
        <end position="68"/>
    </location>
</feature>
<proteinExistence type="predicted"/>
<evidence type="ECO:0000256" key="1">
    <source>
        <dbReference type="SAM" id="MobiDB-lite"/>
    </source>
</evidence>
<reference evidence="2 3" key="1">
    <citation type="submission" date="2024-09" db="EMBL/GenBank/DDBJ databases">
        <title>Chromosome-scale assembly of Riccia sorocarpa.</title>
        <authorList>
            <person name="Paukszto L."/>
        </authorList>
    </citation>
    <scope>NUCLEOTIDE SEQUENCE [LARGE SCALE GENOMIC DNA]</scope>
    <source>
        <strain evidence="2">LP-2024</strain>
        <tissue evidence="2">Aerial parts of the thallus</tissue>
    </source>
</reference>
<organism evidence="2 3">
    <name type="scientific">Riccia sorocarpa</name>
    <dbReference type="NCBI Taxonomy" id="122646"/>
    <lineage>
        <taxon>Eukaryota</taxon>
        <taxon>Viridiplantae</taxon>
        <taxon>Streptophyta</taxon>
        <taxon>Embryophyta</taxon>
        <taxon>Marchantiophyta</taxon>
        <taxon>Marchantiopsida</taxon>
        <taxon>Marchantiidae</taxon>
        <taxon>Marchantiales</taxon>
        <taxon>Ricciaceae</taxon>
        <taxon>Riccia</taxon>
    </lineage>
</organism>